<dbReference type="NCBIfam" id="TIGR01869">
    <property type="entry name" value="casC_Cse4"/>
    <property type="match status" value="1"/>
</dbReference>
<sequence>MAHFIQLHILNSYPASNLNRDDTGRPKTLKYGGAERLRISSQSLKRAFRESDIFADNLPQALGKRSIVFMKSLVDGLKAAGLDEAEAQERAESVITAAKLGKPKKEDKSKTEQLVHLGPDELALLDELVEKLSAVEKPDLKGLTILKHKPRAADIAMFGRMLADNPGYDVEAAVQVAHAFTTHRIAVEDDFYTAVDDLKNEDDLAVNGAGFLGVQQYGAGTFYLYICVNADLLLNNLDGDKALAKSTLKALIEAAAKVSPRGKQNSYASHSRAHFILEEIGTEAPRSLAQAFQCPVGRLDNDDDDYMVASIKRLKKLQENYTQAYDERIESVEMNVGNSESLPFAALVEQAQNIIDRI</sequence>
<dbReference type="Pfam" id="PF09344">
    <property type="entry name" value="Cas_CT1975"/>
    <property type="match status" value="1"/>
</dbReference>
<dbReference type="HOGENOM" id="CLU_044824_1_0_5"/>
<protein>
    <submittedName>
        <fullName evidence="1">CRISPR-associated protein, Cse4 family</fullName>
    </submittedName>
</protein>
<dbReference type="AlphaFoldDB" id="F8ET05"/>
<accession>F8ET05</accession>
<reference evidence="1 2" key="1">
    <citation type="journal article" date="2011" name="J. Bacteriol.">
        <title>Genome sequence of the ethanol-producing Zymomonas mobilis subsp. pomaceae lectotype strain ATCC 29192.</title>
        <authorList>
            <person name="Kouvelis V.N."/>
            <person name="Davenport K.W."/>
            <person name="Brettin T.S."/>
            <person name="Bruce D."/>
            <person name="Detter C."/>
            <person name="Han C.S."/>
            <person name="Nolan M."/>
            <person name="Tapia R."/>
            <person name="Damoulaki A."/>
            <person name="Kyrpides N.C."/>
            <person name="Typas M.A."/>
            <person name="Pappas K.M."/>
        </authorList>
    </citation>
    <scope>NUCLEOTIDE SEQUENCE [LARGE SCALE GENOMIC DNA]</scope>
    <source>
        <strain evidence="2">ATCC 29192 / DSM 22645 / JCM 10191 / CCUG 17912 / NBRC 13757 / NCIMB 11200 / NRRL B-4491 / Barker I</strain>
    </source>
</reference>
<gene>
    <name evidence="1" type="ordered locus">Zymop_1012</name>
</gene>
<dbReference type="eggNOG" id="COG1857">
    <property type="taxonomic scope" value="Bacteria"/>
</dbReference>
<dbReference type="Proteomes" id="UP000000491">
    <property type="component" value="Chromosome"/>
</dbReference>
<evidence type="ECO:0000313" key="1">
    <source>
        <dbReference type="EMBL" id="AEI37909.1"/>
    </source>
</evidence>
<dbReference type="KEGG" id="zmp:Zymop_1012"/>
<proteinExistence type="predicted"/>
<dbReference type="STRING" id="579138.Zymop_1012"/>
<organism evidence="1 2">
    <name type="scientific">Zymomonas mobilis subsp. pomaceae (strain ATCC 29192 / DSM 22645 / JCM 10191 / CCUG 17912 / NBRC 13757 / NCIMB 11200 / NRRL B-4491 / Barker I)</name>
    <dbReference type="NCBI Taxonomy" id="579138"/>
    <lineage>
        <taxon>Bacteria</taxon>
        <taxon>Pseudomonadati</taxon>
        <taxon>Pseudomonadota</taxon>
        <taxon>Alphaproteobacteria</taxon>
        <taxon>Sphingomonadales</taxon>
        <taxon>Zymomonadaceae</taxon>
        <taxon>Zymomonas</taxon>
    </lineage>
</organism>
<name>F8ET05_ZYMMT</name>
<evidence type="ECO:0000313" key="2">
    <source>
        <dbReference type="Proteomes" id="UP000000491"/>
    </source>
</evidence>
<dbReference type="RefSeq" id="WP_013934304.1">
    <property type="nucleotide sequence ID" value="NC_015709.1"/>
</dbReference>
<dbReference type="InterPro" id="IPR010148">
    <property type="entry name" value="CRISPR-assoc_prot_CT1975"/>
</dbReference>
<dbReference type="PATRIC" id="fig|579138.3.peg.1074"/>
<dbReference type="EMBL" id="CP002865">
    <property type="protein sequence ID" value="AEI37909.1"/>
    <property type="molecule type" value="Genomic_DNA"/>
</dbReference>